<dbReference type="Pfam" id="PF13476">
    <property type="entry name" value="AAA_23"/>
    <property type="match status" value="1"/>
</dbReference>
<evidence type="ECO:0000259" key="6">
    <source>
        <dbReference type="Pfam" id="PF13476"/>
    </source>
</evidence>
<dbReference type="Proteomes" id="UP000300879">
    <property type="component" value="Chromosome"/>
</dbReference>
<dbReference type="GO" id="GO:0016887">
    <property type="term" value="F:ATP hydrolysis activity"/>
    <property type="evidence" value="ECO:0007669"/>
    <property type="project" value="InterPro"/>
</dbReference>
<dbReference type="PANTHER" id="PTHR32114">
    <property type="entry name" value="ABC TRANSPORTER ABCH.3"/>
    <property type="match status" value="1"/>
</dbReference>
<evidence type="ECO:0000256" key="3">
    <source>
        <dbReference type="ARBA" id="ARBA00013368"/>
    </source>
</evidence>
<keyword evidence="7" id="KW-0378">Hydrolase</keyword>
<dbReference type="GO" id="GO:0006302">
    <property type="term" value="P:double-strand break repair"/>
    <property type="evidence" value="ECO:0007669"/>
    <property type="project" value="InterPro"/>
</dbReference>
<dbReference type="InterPro" id="IPR038729">
    <property type="entry name" value="Rad50/SbcC_AAA"/>
</dbReference>
<feature type="domain" description="Rad50/SbcC-type AAA" evidence="6">
    <location>
        <begin position="5"/>
        <end position="282"/>
    </location>
</feature>
<evidence type="ECO:0000313" key="8">
    <source>
        <dbReference type="Proteomes" id="UP000300879"/>
    </source>
</evidence>
<name>A0A4P8XI01_9BACL</name>
<feature type="coiled-coil region" evidence="4">
    <location>
        <begin position="560"/>
        <end position="587"/>
    </location>
</feature>
<dbReference type="Pfam" id="PF13558">
    <property type="entry name" value="SbcC_Walker_B"/>
    <property type="match status" value="1"/>
</dbReference>
<evidence type="ECO:0000256" key="5">
    <source>
        <dbReference type="SAM" id="MobiDB-lite"/>
    </source>
</evidence>
<keyword evidence="7" id="KW-0269">Exonuclease</keyword>
<evidence type="ECO:0000313" key="7">
    <source>
        <dbReference type="EMBL" id="QCT02176.1"/>
    </source>
</evidence>
<dbReference type="InterPro" id="IPR027417">
    <property type="entry name" value="P-loop_NTPase"/>
</dbReference>
<keyword evidence="8" id="KW-1185">Reference proteome</keyword>
<dbReference type="KEGG" id="palo:E6C60_1460"/>
<gene>
    <name evidence="7" type="ORF">E6C60_1460</name>
</gene>
<reference evidence="7 8" key="1">
    <citation type="submission" date="2019-05" db="EMBL/GenBank/DDBJ databases">
        <authorList>
            <person name="Chen C."/>
        </authorList>
    </citation>
    <scope>NUCLEOTIDE SEQUENCE [LARGE SCALE GENOMIC DNA]</scope>
    <source>
        <strain evidence="7 8">HB172198</strain>
    </source>
</reference>
<feature type="coiled-coil region" evidence="4">
    <location>
        <begin position="661"/>
        <end position="798"/>
    </location>
</feature>
<feature type="region of interest" description="Disordered" evidence="5">
    <location>
        <begin position="826"/>
        <end position="880"/>
    </location>
</feature>
<feature type="coiled-coil region" evidence="4">
    <location>
        <begin position="945"/>
        <end position="972"/>
    </location>
</feature>
<comment type="subunit">
    <text evidence="2">Heterodimer of SbcC and SbcD.</text>
</comment>
<feature type="compositionally biased region" description="Low complexity" evidence="5">
    <location>
        <begin position="844"/>
        <end position="856"/>
    </location>
</feature>
<evidence type="ECO:0000256" key="1">
    <source>
        <dbReference type="ARBA" id="ARBA00006930"/>
    </source>
</evidence>
<sequence>MKPVSLKVSGLQSYREPQEIDFTQLCETGLFGIFGPTGSGKSTLLDAITLAMYGKVERAQNGTQGIMNHSEDTLYVSFTFELSSSSGPERYRVERRFKRMNELSVSNTLSRFVEVQQDEECVIADKLADVTRCVEEKIGLKMDDFTRAVVLPQGKFAEFLSLKGSERRQMLQRLFHLERYGDVLAQKLSRRVKENAGSLRAVEAEQQGLGSAGKDDVAKAERSLKEAVSAAKESRAVLTAVEKKYEELSRARELDTERRRLQARLNELSEREQEMNSLEQRLTLSASARQLLPSLRDMRAAVQRYEELLLTAQKLKAAAEAADQEANRLQEAEHNAKQELSAEEPGLISRLEQLEQAVALQQERRLLSAELTRLSSQAEGAQRSYTAGSEQLDKERQLLDKGLKRREELQEKLKLLEVRLSDREALSGAMNRKQAILAAEEQLKQQEAEAAAQAERCRQAEQAVNDTQKAASLAQQDIQVLAAQAQALRSSGTDVIELVERTSNQVSALYRQLQENVRLQELHDLSRSLAAALSDGKPCPVCGSLEHPQPALEELDKHEGTEQALQLAALQEELQELRLKLRQLQHEGVALPDLSEEVRHGQLAHSSPEGETALYQAAEIQAALAEAAAGSDIHPDAPQLSQLQKSAAHLHKLTLQLEEQLQLCRLKSVDLQNQLQSLSQELARKETALEHSASQLQQVEARLAFAKDSLIALREAWSTGVSRVNFDTVEAELAALREKDAQAEAVREGLERSVPFLEEKQKVIQDLEGKLRELEKQLIQWEAQRQGKQELLKEKEERLASWVGDHSAEELLQGCKQRLSSLRESAARTADQSKQAAEVKGHAAKQAAVAGQAAESAGEHAGGAQERWKQALSESPFETEEDLAAAGMPAEDMERSREALQQHRDAQKEWNLRLSDVTLKLGGTRFQEEDWEQCCRDLQESRQGDEAALQQHARAERDLEDLKRRHSRFMELEESRVLHQEEGERLAKLQASLRGNAFVEYIAEEQLMQVSQSASQRLRSLTNQRYALEVDSGGGFVIRDDANGGIRRPVSTLSGGETFLTSLSLALALSAQIQLRGQYPLQFFFLDEGFGTLDPELLDTVITSLERLHSDKLTVGIISHVPELRARLPRKLVIRPAGHVGGGSQIMLETM</sequence>
<evidence type="ECO:0000256" key="2">
    <source>
        <dbReference type="ARBA" id="ARBA00011322"/>
    </source>
</evidence>
<accession>A0A4P8XI01</accession>
<dbReference type="PANTHER" id="PTHR32114:SF2">
    <property type="entry name" value="ABC TRANSPORTER ABCH.3"/>
    <property type="match status" value="1"/>
</dbReference>
<feature type="coiled-coil region" evidence="4">
    <location>
        <begin position="231"/>
        <end position="516"/>
    </location>
</feature>
<organism evidence="7 8">
    <name type="scientific">Paenibacillus algicola</name>
    <dbReference type="NCBI Taxonomy" id="2565926"/>
    <lineage>
        <taxon>Bacteria</taxon>
        <taxon>Bacillati</taxon>
        <taxon>Bacillota</taxon>
        <taxon>Bacilli</taxon>
        <taxon>Bacillales</taxon>
        <taxon>Paenibacillaceae</taxon>
        <taxon>Paenibacillus</taxon>
    </lineage>
</organism>
<dbReference type="RefSeq" id="WP_138225237.1">
    <property type="nucleotide sequence ID" value="NZ_CP040396.1"/>
</dbReference>
<comment type="similarity">
    <text evidence="1">Belongs to the SMC family. SbcC subfamily.</text>
</comment>
<dbReference type="GO" id="GO:0004527">
    <property type="term" value="F:exonuclease activity"/>
    <property type="evidence" value="ECO:0007669"/>
    <property type="project" value="UniProtKB-KW"/>
</dbReference>
<dbReference type="SUPFAM" id="SSF52540">
    <property type="entry name" value="P-loop containing nucleoside triphosphate hydrolases"/>
    <property type="match status" value="1"/>
</dbReference>
<dbReference type="OrthoDB" id="9795626at2"/>
<evidence type="ECO:0000256" key="4">
    <source>
        <dbReference type="SAM" id="Coils"/>
    </source>
</evidence>
<dbReference type="AlphaFoldDB" id="A0A4P8XI01"/>
<proteinExistence type="inferred from homology"/>
<dbReference type="EMBL" id="CP040396">
    <property type="protein sequence ID" value="QCT02176.1"/>
    <property type="molecule type" value="Genomic_DNA"/>
</dbReference>
<keyword evidence="4" id="KW-0175">Coiled coil</keyword>
<keyword evidence="7" id="KW-0540">Nuclease</keyword>
<protein>
    <recommendedName>
        <fullName evidence="3">Nuclease SbcCD subunit C</fullName>
    </recommendedName>
</protein>
<dbReference type="Gene3D" id="3.40.50.300">
    <property type="entry name" value="P-loop containing nucleotide triphosphate hydrolases"/>
    <property type="match status" value="2"/>
</dbReference>